<evidence type="ECO:0000313" key="1">
    <source>
        <dbReference type="EMBL" id="MFC3181296.1"/>
    </source>
</evidence>
<protein>
    <submittedName>
        <fullName evidence="1">DUF3726 domain-containing protein</fullName>
    </submittedName>
</protein>
<gene>
    <name evidence="1" type="ORF">ACFOGH_09880</name>
</gene>
<reference evidence="2" key="1">
    <citation type="journal article" date="2019" name="Int. J. Syst. Evol. Microbiol.">
        <title>The Global Catalogue of Microorganisms (GCM) 10K type strain sequencing project: providing services to taxonomists for standard genome sequencing and annotation.</title>
        <authorList>
            <consortium name="The Broad Institute Genomics Platform"/>
            <consortium name="The Broad Institute Genome Sequencing Center for Infectious Disease"/>
            <person name="Wu L."/>
            <person name="Ma J."/>
        </authorList>
    </citation>
    <scope>NUCLEOTIDE SEQUENCE [LARGE SCALE GENOMIC DNA]</scope>
    <source>
        <strain evidence="2">KCTC 52039</strain>
    </source>
</reference>
<dbReference type="EMBL" id="JBHRTO010000001">
    <property type="protein sequence ID" value="MFC3181296.1"/>
    <property type="molecule type" value="Genomic_DNA"/>
</dbReference>
<dbReference type="Proteomes" id="UP001595547">
    <property type="component" value="Unassembled WGS sequence"/>
</dbReference>
<dbReference type="InterPro" id="IPR022201">
    <property type="entry name" value="DUF3726"/>
</dbReference>
<accession>A0ABV7IXQ6</accession>
<proteinExistence type="predicted"/>
<dbReference type="RefSeq" id="WP_380072903.1">
    <property type="nucleotide sequence ID" value="NZ_JBHRTO010000001.1"/>
</dbReference>
<sequence length="233" mass="24572">MTRQMMCTQDSGDAKAVILSQNETESLCMKAARGAGFSWGLAEEAGVAAGWLAARGLDATPNLLAYLTQRSQAEDWGRPVPQPGHWRSAGQMPLCPITLGAALTDSARLADGPFSRDTRLDPVAAPILLLPFLARAAQICGKSLAAVWPEGRLQIAPDGSFDRQAAHEWRGHTQLAVTISTAIALDVPQPQPCGLPMVSQSVLDGLNAFALKTTVPATDESRRGAGSATTDND</sequence>
<comment type="caution">
    <text evidence="1">The sequence shown here is derived from an EMBL/GenBank/DDBJ whole genome shotgun (WGS) entry which is preliminary data.</text>
</comment>
<organism evidence="1 2">
    <name type="scientific">Cypionkella sinensis</name>
    <dbReference type="NCBI Taxonomy" id="1756043"/>
    <lineage>
        <taxon>Bacteria</taxon>
        <taxon>Pseudomonadati</taxon>
        <taxon>Pseudomonadota</taxon>
        <taxon>Alphaproteobacteria</taxon>
        <taxon>Rhodobacterales</taxon>
        <taxon>Paracoccaceae</taxon>
        <taxon>Cypionkella</taxon>
    </lineage>
</organism>
<name>A0ABV7IXQ6_9RHOB</name>
<dbReference type="Pfam" id="PF12525">
    <property type="entry name" value="DUF3726"/>
    <property type="match status" value="1"/>
</dbReference>
<evidence type="ECO:0000313" key="2">
    <source>
        <dbReference type="Proteomes" id="UP001595547"/>
    </source>
</evidence>
<keyword evidence="2" id="KW-1185">Reference proteome</keyword>